<dbReference type="SUPFAM" id="SSF50346">
    <property type="entry name" value="PRC-barrel domain"/>
    <property type="match status" value="1"/>
</dbReference>
<dbReference type="Proteomes" id="UP001055025">
    <property type="component" value="Unassembled WGS sequence"/>
</dbReference>
<organism evidence="2 3">
    <name type="scientific">Granulimonas faecalis</name>
    <dbReference type="NCBI Taxonomy" id="2894155"/>
    <lineage>
        <taxon>Bacteria</taxon>
        <taxon>Bacillati</taxon>
        <taxon>Actinomycetota</taxon>
        <taxon>Coriobacteriia</taxon>
        <taxon>Coriobacteriales</taxon>
        <taxon>Kribbibacteriaceae</taxon>
        <taxon>Granulimonas</taxon>
    </lineage>
</organism>
<protein>
    <recommendedName>
        <fullName evidence="4">PRC-barrel domain protein</fullName>
    </recommendedName>
</protein>
<evidence type="ECO:0000256" key="1">
    <source>
        <dbReference type="SAM" id="MobiDB-lite"/>
    </source>
</evidence>
<dbReference type="Gene3D" id="2.30.30.240">
    <property type="entry name" value="PRC-barrel domain"/>
    <property type="match status" value="1"/>
</dbReference>
<feature type="compositionally biased region" description="Low complexity" evidence="1">
    <location>
        <begin position="259"/>
        <end position="290"/>
    </location>
</feature>
<comment type="caution">
    <text evidence="2">The sequence shown here is derived from an EMBL/GenBank/DDBJ whole genome shotgun (WGS) entry which is preliminary data.</text>
</comment>
<evidence type="ECO:0008006" key="4">
    <source>
        <dbReference type="Google" id="ProtNLM"/>
    </source>
</evidence>
<gene>
    <name evidence="2" type="ORF">ATOP_00780</name>
</gene>
<dbReference type="RefSeq" id="WP_135977934.1">
    <property type="nucleotide sequence ID" value="NZ_BQKC01000001.1"/>
</dbReference>
<proteinExistence type="predicted"/>
<feature type="region of interest" description="Disordered" evidence="1">
    <location>
        <begin position="255"/>
        <end position="315"/>
    </location>
</feature>
<sequence>MLTMEQLVGQKVFVPRPDGRRTKADGTPAPPKRIGKVHNLVFSPEGTSVVGLMVKRPDVAGMVKRDDLFVALDAVGTFEGGMLVDEAGTGDGAAEVRGLDLDRCIIWGGMDVATRSGRQLGYVTDVQFDYGTGAVDTVYVTDGAVAASMVGSVPVPGAMLVGYSKGFMVVADEAADLALTGGLAAKAGEGLAHARIAGKEAASKAGAAAGKAVDKGSFALGRALGSARRSIAEAMADDGSDDPLPSAAAEAVRVEAPAEPKAVPGEAGEPPLYAPAGTGDAPEAAGAGPAPKEEPGSGSAGNDTAARAAKAVGRQLGKTQGMFKSFLKEFEEASK</sequence>
<reference evidence="2" key="1">
    <citation type="journal article" date="2022" name="Int. J. Syst. Evol. Microbiol.">
        <title>Granulimonas faecalis gen. nov., sp. nov., and Leptogranulimonas caecicola gen. nov., sp. nov., novel lactate-producing Atopobiaceae bacteria isolated from mouse intestines, and an emended description of the family Atopobiaceae.</title>
        <authorList>
            <person name="Morinaga K."/>
            <person name="Kusada H."/>
            <person name="Sakamoto S."/>
            <person name="Murakami T."/>
            <person name="Toyoda A."/>
            <person name="Mori H."/>
            <person name="Meng X.Y."/>
            <person name="Takashino M."/>
            <person name="Murotomi K."/>
            <person name="Tamaki H."/>
        </authorList>
    </citation>
    <scope>NUCLEOTIDE SEQUENCE</scope>
    <source>
        <strain evidence="2">OPF53</strain>
    </source>
</reference>
<name>A0AAV5B196_9ACTN</name>
<dbReference type="InterPro" id="IPR011033">
    <property type="entry name" value="PRC_barrel-like_sf"/>
</dbReference>
<keyword evidence="3" id="KW-1185">Reference proteome</keyword>
<evidence type="ECO:0000313" key="2">
    <source>
        <dbReference type="EMBL" id="GJM54423.1"/>
    </source>
</evidence>
<dbReference type="EMBL" id="BQKC01000001">
    <property type="protein sequence ID" value="GJM54423.1"/>
    <property type="molecule type" value="Genomic_DNA"/>
</dbReference>
<evidence type="ECO:0000313" key="3">
    <source>
        <dbReference type="Proteomes" id="UP001055025"/>
    </source>
</evidence>
<dbReference type="AlphaFoldDB" id="A0AAV5B196"/>
<accession>A0AAV5B196</accession>